<dbReference type="Gene3D" id="3.30.2320.10">
    <property type="entry name" value="hypothetical protein PF0899 domain"/>
    <property type="match status" value="1"/>
</dbReference>
<dbReference type="InterPro" id="IPR054612">
    <property type="entry name" value="Phage_capsid-like_C"/>
</dbReference>
<evidence type="ECO:0000256" key="1">
    <source>
        <dbReference type="ARBA" id="ARBA00004328"/>
    </source>
</evidence>
<evidence type="ECO:0000313" key="3">
    <source>
        <dbReference type="EMBL" id="MBF8641812.1"/>
    </source>
</evidence>
<proteinExistence type="predicted"/>
<protein>
    <submittedName>
        <fullName evidence="3">Phage major capsid protein</fullName>
    </submittedName>
</protein>
<feature type="domain" description="Phage capsid-like C-terminal" evidence="2">
    <location>
        <begin position="141"/>
        <end position="405"/>
    </location>
</feature>
<dbReference type="Gene3D" id="3.30.2400.10">
    <property type="entry name" value="Major capsid protein gp5"/>
    <property type="match status" value="1"/>
</dbReference>
<name>A0ABS0FNA1_PSELU</name>
<keyword evidence="4" id="KW-1185">Reference proteome</keyword>
<dbReference type="InterPro" id="IPR024455">
    <property type="entry name" value="Phage_capsid"/>
</dbReference>
<sequence>MLEINNRITAKNWLTLQPSSKTSQSPSKGRRGNFMSLELLTKAVEDHGKAMSDFRESIQTDVREVKTHLKELEQEFTQFPRHALLSGAKYYSHNELAARFIESEQFHFMGKGAPTTGRVSLGELNIKALTNIGRGDNSSTGFDVQPQRAPGLYNSPQRPLTLLDMLPSIPVTTGVFEYLQLEGYSNNAAFQIQEGQQKAEASMPTTVTQAQVATIAHWIQASAQVIDDAPALTQQIGNLLRYGLLAKLESAIVAGSGGQGQIKGLIEQSVLFVPPAPAAAADAVGQAVTALQANGWNPGLIVLNPSDWFAIASEREEGKGQYVLGSPRDPAPLALWGVPVVTTPSLGVGTALVLDPDQVAILDRMQPTLLASRDDDRNLTSNLVTILAEMRAGLAVFALGAVVAVDIHPSTTA</sequence>
<organism evidence="3 4">
    <name type="scientific">Pseudomonas luteola</name>
    <dbReference type="NCBI Taxonomy" id="47886"/>
    <lineage>
        <taxon>Bacteria</taxon>
        <taxon>Pseudomonadati</taxon>
        <taxon>Pseudomonadota</taxon>
        <taxon>Gammaproteobacteria</taxon>
        <taxon>Pseudomonadales</taxon>
        <taxon>Pseudomonadaceae</taxon>
        <taxon>Pseudomonas</taxon>
    </lineage>
</organism>
<reference evidence="3 4" key="1">
    <citation type="submission" date="2020-10" db="EMBL/GenBank/DDBJ databases">
        <title>Genome sequences of Pseudomonas isolates.</title>
        <authorList>
            <person name="Wessels L."/>
            <person name="Reich F."/>
            <person name="Hammerl J."/>
        </authorList>
    </citation>
    <scope>NUCLEOTIDE SEQUENCE [LARGE SCALE GENOMIC DNA]</scope>
    <source>
        <strain evidence="3 4">20-MO00624-0</strain>
    </source>
</reference>
<dbReference type="Proteomes" id="UP000626180">
    <property type="component" value="Unassembled WGS sequence"/>
</dbReference>
<comment type="caution">
    <text evidence="3">The sequence shown here is derived from an EMBL/GenBank/DDBJ whole genome shotgun (WGS) entry which is preliminary data.</text>
</comment>
<accession>A0ABS0FNA1</accession>
<dbReference type="NCBIfam" id="TIGR01554">
    <property type="entry name" value="major_cap_HK97"/>
    <property type="match status" value="1"/>
</dbReference>
<comment type="subcellular location">
    <subcellularLocation>
        <location evidence="1">Virion</location>
    </subcellularLocation>
</comment>
<dbReference type="RefSeq" id="WP_167670397.1">
    <property type="nucleotide sequence ID" value="NZ_FQYS01000005.1"/>
</dbReference>
<evidence type="ECO:0000313" key="4">
    <source>
        <dbReference type="Proteomes" id="UP000626180"/>
    </source>
</evidence>
<dbReference type="SUPFAM" id="SSF56563">
    <property type="entry name" value="Major capsid protein gp5"/>
    <property type="match status" value="1"/>
</dbReference>
<evidence type="ECO:0000259" key="2">
    <source>
        <dbReference type="Pfam" id="PF05065"/>
    </source>
</evidence>
<dbReference type="EMBL" id="JADMCD010000007">
    <property type="protein sequence ID" value="MBF8641812.1"/>
    <property type="molecule type" value="Genomic_DNA"/>
</dbReference>
<gene>
    <name evidence="3" type="ORF">IRZ65_14080</name>
</gene>
<dbReference type="Pfam" id="PF05065">
    <property type="entry name" value="Phage_capsid"/>
    <property type="match status" value="1"/>
</dbReference>